<dbReference type="NCBIfam" id="NF001813">
    <property type="entry name" value="PRK00549.1"/>
    <property type="match status" value="1"/>
</dbReference>
<dbReference type="CDD" id="cd00885">
    <property type="entry name" value="cinA"/>
    <property type="match status" value="1"/>
</dbReference>
<dbReference type="NCBIfam" id="TIGR00199">
    <property type="entry name" value="PncC_domain"/>
    <property type="match status" value="1"/>
</dbReference>
<dbReference type="InterPro" id="IPR036653">
    <property type="entry name" value="CinA-like_C"/>
</dbReference>
<dbReference type="InterPro" id="IPR001453">
    <property type="entry name" value="MoaB/Mog_dom"/>
</dbReference>
<accession>A0ABT7NSI3</accession>
<dbReference type="SUPFAM" id="SSF53218">
    <property type="entry name" value="Molybdenum cofactor biosynthesis proteins"/>
    <property type="match status" value="1"/>
</dbReference>
<feature type="domain" description="MoaB/Mog" evidence="2">
    <location>
        <begin position="4"/>
        <end position="171"/>
    </location>
</feature>
<dbReference type="RefSeq" id="WP_149526898.1">
    <property type="nucleotide sequence ID" value="NZ_CP030848.1"/>
</dbReference>
<dbReference type="PANTHER" id="PTHR13939">
    <property type="entry name" value="NICOTINAMIDE-NUCLEOTIDE AMIDOHYDROLASE PNCC"/>
    <property type="match status" value="1"/>
</dbReference>
<dbReference type="InterPro" id="IPR008136">
    <property type="entry name" value="CinA_C"/>
</dbReference>
<evidence type="ECO:0000259" key="2">
    <source>
        <dbReference type="SMART" id="SM00852"/>
    </source>
</evidence>
<dbReference type="PIRSF" id="PIRSF006728">
    <property type="entry name" value="CinA"/>
    <property type="match status" value="1"/>
</dbReference>
<dbReference type="InterPro" id="IPR008135">
    <property type="entry name" value="Competence-induced_CinA"/>
</dbReference>
<evidence type="ECO:0000313" key="4">
    <source>
        <dbReference type="Proteomes" id="UP001170954"/>
    </source>
</evidence>
<dbReference type="Pfam" id="PF02464">
    <property type="entry name" value="CinA"/>
    <property type="match status" value="1"/>
</dbReference>
<dbReference type="PANTHER" id="PTHR13939:SF0">
    <property type="entry name" value="NMN AMIDOHYDROLASE-LIKE PROTEIN YFAY"/>
    <property type="match status" value="1"/>
</dbReference>
<dbReference type="InterPro" id="IPR050101">
    <property type="entry name" value="CinA"/>
</dbReference>
<dbReference type="Pfam" id="PF18146">
    <property type="entry name" value="CinA_KH"/>
    <property type="match status" value="1"/>
</dbReference>
<reference evidence="3" key="1">
    <citation type="submission" date="2020-06" db="EMBL/GenBank/DDBJ databases">
        <authorList>
            <person name="Dong N."/>
        </authorList>
    </citation>
    <scope>NUCLEOTIDE SEQUENCE</scope>
    <source>
        <strain evidence="3">R1692</strain>
    </source>
</reference>
<keyword evidence="4" id="KW-1185">Reference proteome</keyword>
<dbReference type="Gene3D" id="3.90.950.20">
    <property type="entry name" value="CinA-like"/>
    <property type="match status" value="1"/>
</dbReference>
<evidence type="ECO:0000313" key="3">
    <source>
        <dbReference type="EMBL" id="MDM1050193.1"/>
    </source>
</evidence>
<dbReference type="InterPro" id="IPR036425">
    <property type="entry name" value="MoaB/Mog-like_dom_sf"/>
</dbReference>
<dbReference type="NCBIfam" id="TIGR00177">
    <property type="entry name" value="molyb_syn"/>
    <property type="match status" value="1"/>
</dbReference>
<dbReference type="HAMAP" id="MF_00226_B">
    <property type="entry name" value="CinA_B"/>
    <property type="match status" value="1"/>
</dbReference>
<gene>
    <name evidence="3" type="ORF">HX018_18300</name>
</gene>
<evidence type="ECO:0000256" key="1">
    <source>
        <dbReference type="HAMAP-Rule" id="MF_00226"/>
    </source>
</evidence>
<dbReference type="SUPFAM" id="SSF142433">
    <property type="entry name" value="CinA-like"/>
    <property type="match status" value="1"/>
</dbReference>
<protein>
    <recommendedName>
        <fullName evidence="1">CinA-like protein</fullName>
    </recommendedName>
</protein>
<name>A0ABT7NSI3_9SPHI</name>
<dbReference type="Proteomes" id="UP001170954">
    <property type="component" value="Unassembled WGS sequence"/>
</dbReference>
<dbReference type="NCBIfam" id="TIGR00200">
    <property type="entry name" value="cinA_nterm"/>
    <property type="match status" value="1"/>
</dbReference>
<comment type="caution">
    <text evidence="3">The sequence shown here is derived from an EMBL/GenBank/DDBJ whole genome shotgun (WGS) entry which is preliminary data.</text>
</comment>
<organism evidence="3 4">
    <name type="scientific">Sphingobacterium hotanense</name>
    <dbReference type="NCBI Taxonomy" id="649196"/>
    <lineage>
        <taxon>Bacteria</taxon>
        <taxon>Pseudomonadati</taxon>
        <taxon>Bacteroidota</taxon>
        <taxon>Sphingobacteriia</taxon>
        <taxon>Sphingobacteriales</taxon>
        <taxon>Sphingobacteriaceae</taxon>
        <taxon>Sphingobacterium</taxon>
    </lineage>
</organism>
<sequence length="416" mass="45561">MKAEIITIGDEILLGQIVDTNSAWMAQALLSLQIQIEQITSISDREEHILEALHNASKRADLIICTGGLGPTKDDVTKFTAAKFFNTSLVRNEAVLDHVRGIFARMNRSMPDINHGQADVLANGEVLFNDWGTAPGIWVSHEEKVFVFLPGVPFEMKSLMTHRVLPKLKEFKSEEKIAIRYILTVGIGESHLATQIADIEDSFPAHLHLAYLPKIGLVRLRVSASGRDLEELEKDVEHYTDLLADRIGDAVVAREDLSFEEVIVRSFVESKATLSTAESCTGGNVAKQITEVAGASEMFIGGIIAYANQVKEALLHVEHATLEAYGAVSEETAIQMAKGAQKQLGTTYAIATTGIAGPGGGTPDKPVGTVWVAIAGRSEVKTKLFQFHQDRVLNIERTTSQALLMLWNLFQKEKGF</sequence>
<dbReference type="SMART" id="SM00852">
    <property type="entry name" value="MoCF_biosynth"/>
    <property type="match status" value="1"/>
</dbReference>
<comment type="similarity">
    <text evidence="1">Belongs to the CinA family.</text>
</comment>
<dbReference type="Gene3D" id="3.40.980.10">
    <property type="entry name" value="MoaB/Mog-like domain"/>
    <property type="match status" value="1"/>
</dbReference>
<dbReference type="Pfam" id="PF00994">
    <property type="entry name" value="MoCF_biosynth"/>
    <property type="match status" value="1"/>
</dbReference>
<proteinExistence type="inferred from homology"/>
<dbReference type="InterPro" id="IPR041424">
    <property type="entry name" value="CinA_KH"/>
</dbReference>
<dbReference type="EMBL" id="JACAGK010000077">
    <property type="protein sequence ID" value="MDM1050193.1"/>
    <property type="molecule type" value="Genomic_DNA"/>
</dbReference>
<reference evidence="3" key="2">
    <citation type="journal article" date="2022" name="Sci. Total Environ.">
        <title>Prevalence, transmission, and molecular epidemiology of tet(X)-positive bacteria among humans, animals, and environmental niches in China: An epidemiological, and genomic-based study.</title>
        <authorList>
            <person name="Dong N."/>
            <person name="Zeng Y."/>
            <person name="Cai C."/>
            <person name="Sun C."/>
            <person name="Lu J."/>
            <person name="Liu C."/>
            <person name="Zhou H."/>
            <person name="Sun Q."/>
            <person name="Shu L."/>
            <person name="Wang H."/>
            <person name="Wang Y."/>
            <person name="Wang S."/>
            <person name="Wu C."/>
            <person name="Chan E.W."/>
            <person name="Chen G."/>
            <person name="Shen Z."/>
            <person name="Chen S."/>
            <person name="Zhang R."/>
        </authorList>
    </citation>
    <scope>NUCLEOTIDE SEQUENCE</scope>
    <source>
        <strain evidence="3">R1692</strain>
    </source>
</reference>